<dbReference type="RefSeq" id="WP_194046652.1">
    <property type="nucleotide sequence ID" value="NZ_JADEXF010000733.1"/>
</dbReference>
<comment type="caution">
    <text evidence="1">The sequence shown here is derived from an EMBL/GenBank/DDBJ whole genome shotgun (WGS) entry which is preliminary data.</text>
</comment>
<reference evidence="1 2" key="1">
    <citation type="submission" date="2020-10" db="EMBL/GenBank/DDBJ databases">
        <authorList>
            <person name="Castelo-Branco R."/>
            <person name="Eusebio N."/>
            <person name="Adriana R."/>
            <person name="Vieira A."/>
            <person name="Brugerolle De Fraissinette N."/>
            <person name="Rezende De Castro R."/>
            <person name="Schneider M.P."/>
            <person name="Vasconcelos V."/>
            <person name="Leao P.N."/>
        </authorList>
    </citation>
    <scope>NUCLEOTIDE SEQUENCE [LARGE SCALE GENOMIC DNA]</scope>
    <source>
        <strain evidence="1 2">LEGE 07299</strain>
    </source>
</reference>
<name>A0ABR9U351_9NOSO</name>
<evidence type="ECO:0000313" key="1">
    <source>
        <dbReference type="EMBL" id="MBE9107079.1"/>
    </source>
</evidence>
<protein>
    <submittedName>
        <fullName evidence="1">Type II toxin-antitoxin system HicA family toxin</fullName>
    </submittedName>
</protein>
<sequence length="92" mass="10290">MSAKEGCSLNNKQRQILELIFTNPVPSNILWKDIESLFIALGADITQGRGSRVRVKLNDVKAVFHEPHPQNETDKGAVKSVRDFLIKAGFEI</sequence>
<dbReference type="Pfam" id="PF07927">
    <property type="entry name" value="HicA_toxin"/>
    <property type="match status" value="1"/>
</dbReference>
<organism evidence="1 2">
    <name type="scientific">Nostoc cf. edaphicum LEGE 07299</name>
    <dbReference type="NCBI Taxonomy" id="2777974"/>
    <lineage>
        <taxon>Bacteria</taxon>
        <taxon>Bacillati</taxon>
        <taxon>Cyanobacteriota</taxon>
        <taxon>Cyanophyceae</taxon>
        <taxon>Nostocales</taxon>
        <taxon>Nostocaceae</taxon>
        <taxon>Nostoc</taxon>
    </lineage>
</organism>
<dbReference type="Proteomes" id="UP000647836">
    <property type="component" value="Unassembled WGS sequence"/>
</dbReference>
<dbReference type="EMBL" id="JADEXF010000733">
    <property type="protein sequence ID" value="MBE9107079.1"/>
    <property type="molecule type" value="Genomic_DNA"/>
</dbReference>
<evidence type="ECO:0000313" key="2">
    <source>
        <dbReference type="Proteomes" id="UP000647836"/>
    </source>
</evidence>
<accession>A0ABR9U351</accession>
<gene>
    <name evidence="1" type="ORF">IQ229_19770</name>
</gene>
<proteinExistence type="predicted"/>
<dbReference type="InterPro" id="IPR012933">
    <property type="entry name" value="HicA_mRNA_interferase"/>
</dbReference>
<keyword evidence="2" id="KW-1185">Reference proteome</keyword>